<feature type="binding site" evidence="14">
    <location>
        <position position="102"/>
    </location>
    <ligand>
        <name>ATP</name>
        <dbReference type="ChEBI" id="CHEBI:30616"/>
    </ligand>
</feature>
<dbReference type="InterPro" id="IPR010923">
    <property type="entry name" value="T(6)A37_SUA5"/>
</dbReference>
<dbReference type="Pfam" id="PF01300">
    <property type="entry name" value="Sua5_yciO_yrdC"/>
    <property type="match status" value="1"/>
</dbReference>
<comment type="subcellular location">
    <subcellularLocation>
        <location evidence="1 13">Cytoplasm</location>
    </subcellularLocation>
</comment>
<evidence type="ECO:0000313" key="16">
    <source>
        <dbReference type="EMBL" id="AGH46389.1"/>
    </source>
</evidence>
<dbReference type="PATRIC" id="fig|1129794.4.peg.4266"/>
<evidence type="ECO:0000256" key="3">
    <source>
        <dbReference type="ARBA" id="ARBA00012584"/>
    </source>
</evidence>
<keyword evidence="8 13" id="KW-0548">Nucleotidyltransferase</keyword>
<organism evidence="16 17">
    <name type="scientific">Paraglaciecola psychrophila 170</name>
    <dbReference type="NCBI Taxonomy" id="1129794"/>
    <lineage>
        <taxon>Bacteria</taxon>
        <taxon>Pseudomonadati</taxon>
        <taxon>Pseudomonadota</taxon>
        <taxon>Gammaproteobacteria</taxon>
        <taxon>Alteromonadales</taxon>
        <taxon>Alteromonadaceae</taxon>
        <taxon>Paraglaciecola</taxon>
    </lineage>
</organism>
<evidence type="ECO:0000256" key="12">
    <source>
        <dbReference type="ARBA" id="ARBA00048366"/>
    </source>
</evidence>
<dbReference type="PIRSF" id="PIRSF004930">
    <property type="entry name" value="Tln_factor_SUA5"/>
    <property type="match status" value="1"/>
</dbReference>
<keyword evidence="6 13" id="KW-0808">Transferase</keyword>
<feature type="binding site" evidence="14">
    <location>
        <position position="136"/>
    </location>
    <ligand>
        <name>ATP</name>
        <dbReference type="ChEBI" id="CHEBI:30616"/>
    </ligand>
</feature>
<evidence type="ECO:0000256" key="13">
    <source>
        <dbReference type="PIRNR" id="PIRNR004930"/>
    </source>
</evidence>
<dbReference type="GO" id="GO:0000049">
    <property type="term" value="F:tRNA binding"/>
    <property type="evidence" value="ECO:0007669"/>
    <property type="project" value="TreeGrafter"/>
</dbReference>
<keyword evidence="5 13" id="KW-0963">Cytoplasm</keyword>
<dbReference type="PANTHER" id="PTHR17490">
    <property type="entry name" value="SUA5"/>
    <property type="match status" value="1"/>
</dbReference>
<dbReference type="Proteomes" id="UP000011864">
    <property type="component" value="Chromosome"/>
</dbReference>
<evidence type="ECO:0000313" key="17">
    <source>
        <dbReference type="Proteomes" id="UP000011864"/>
    </source>
</evidence>
<dbReference type="InterPro" id="IPR050156">
    <property type="entry name" value="TC-AMP_synthase_SUA5"/>
</dbReference>
<evidence type="ECO:0000256" key="10">
    <source>
        <dbReference type="ARBA" id="ARBA00022840"/>
    </source>
</evidence>
<evidence type="ECO:0000256" key="2">
    <source>
        <dbReference type="ARBA" id="ARBA00007663"/>
    </source>
</evidence>
<dbReference type="eggNOG" id="COG0009">
    <property type="taxonomic scope" value="Bacteria"/>
</dbReference>
<evidence type="ECO:0000259" key="15">
    <source>
        <dbReference type="PROSITE" id="PS51163"/>
    </source>
</evidence>
<evidence type="ECO:0000256" key="11">
    <source>
        <dbReference type="ARBA" id="ARBA00029774"/>
    </source>
</evidence>
<evidence type="ECO:0000256" key="6">
    <source>
        <dbReference type="ARBA" id="ARBA00022679"/>
    </source>
</evidence>
<dbReference type="EC" id="2.7.7.87" evidence="3 13"/>
<proteinExistence type="inferred from homology"/>
<feature type="binding site" evidence="14">
    <location>
        <position position="106"/>
    </location>
    <ligand>
        <name>L-threonine</name>
        <dbReference type="ChEBI" id="CHEBI:57926"/>
    </ligand>
</feature>
<evidence type="ECO:0000256" key="8">
    <source>
        <dbReference type="ARBA" id="ARBA00022695"/>
    </source>
</evidence>
<keyword evidence="17" id="KW-1185">Reference proteome</keyword>
<comment type="function">
    <text evidence="13">Required for the formation of a threonylcarbamoyl group on adenosine at position 37 (t(6)A37) in tRNAs that read codons beginning with adenine.</text>
</comment>
<dbReference type="Gene3D" id="3.90.870.10">
    <property type="entry name" value="DHBP synthase"/>
    <property type="match status" value="1"/>
</dbReference>
<evidence type="ECO:0000256" key="7">
    <source>
        <dbReference type="ARBA" id="ARBA00022694"/>
    </source>
</evidence>
<feature type="binding site" evidence="14">
    <location>
        <position position="43"/>
    </location>
    <ligand>
        <name>ATP</name>
        <dbReference type="ChEBI" id="CHEBI:30616"/>
    </ligand>
</feature>
<dbReference type="GO" id="GO:0005737">
    <property type="term" value="C:cytoplasm"/>
    <property type="evidence" value="ECO:0007669"/>
    <property type="project" value="UniProtKB-SubCell"/>
</dbReference>
<comment type="similarity">
    <text evidence="2 13">Belongs to the SUA5 family.</text>
</comment>
<dbReference type="GO" id="GO:0003725">
    <property type="term" value="F:double-stranded RNA binding"/>
    <property type="evidence" value="ECO:0007669"/>
    <property type="project" value="UniProtKB-UniRule"/>
</dbReference>
<feature type="domain" description="YrdC-like" evidence="15">
    <location>
        <begin position="1"/>
        <end position="184"/>
    </location>
</feature>
<evidence type="ECO:0000256" key="1">
    <source>
        <dbReference type="ARBA" id="ARBA00004496"/>
    </source>
</evidence>
<evidence type="ECO:0000256" key="14">
    <source>
        <dbReference type="PIRSR" id="PIRSR004930-1"/>
    </source>
</evidence>
<dbReference type="Gene3D" id="3.40.50.11030">
    <property type="entry name" value="Threonylcarbamoyl-AMP synthase, C-terminal domain"/>
    <property type="match status" value="1"/>
</dbReference>
<feature type="binding site" evidence="14">
    <location>
        <position position="20"/>
    </location>
    <ligand>
        <name>L-threonine</name>
        <dbReference type="ChEBI" id="CHEBI:57926"/>
    </ligand>
</feature>
<dbReference type="GO" id="GO:0006450">
    <property type="term" value="P:regulation of translational fidelity"/>
    <property type="evidence" value="ECO:0007669"/>
    <property type="project" value="TreeGrafter"/>
</dbReference>
<keyword evidence="7 13" id="KW-0819">tRNA processing</keyword>
<accession>K7A7U9</accession>
<feature type="binding site" evidence="14">
    <location>
        <position position="180"/>
    </location>
    <ligand>
        <name>ATP</name>
        <dbReference type="ChEBI" id="CHEBI:30616"/>
    </ligand>
</feature>
<comment type="catalytic activity">
    <reaction evidence="12 13">
        <text>L-threonine + hydrogencarbonate + ATP = L-threonylcarbamoyladenylate + diphosphate + H2O</text>
        <dbReference type="Rhea" id="RHEA:36407"/>
        <dbReference type="ChEBI" id="CHEBI:15377"/>
        <dbReference type="ChEBI" id="CHEBI:17544"/>
        <dbReference type="ChEBI" id="CHEBI:30616"/>
        <dbReference type="ChEBI" id="CHEBI:33019"/>
        <dbReference type="ChEBI" id="CHEBI:57926"/>
        <dbReference type="ChEBI" id="CHEBI:73682"/>
        <dbReference type="EC" id="2.7.7.87"/>
    </reaction>
</comment>
<name>K7A7U9_9ALTE</name>
<dbReference type="GO" id="GO:0005524">
    <property type="term" value="F:ATP binding"/>
    <property type="evidence" value="ECO:0007669"/>
    <property type="project" value="UniProtKB-UniRule"/>
</dbReference>
<evidence type="ECO:0000256" key="5">
    <source>
        <dbReference type="ARBA" id="ARBA00022490"/>
    </source>
</evidence>
<dbReference type="KEGG" id="gps:C427_4287"/>
<dbReference type="EMBL" id="CP003837">
    <property type="protein sequence ID" value="AGH46389.1"/>
    <property type="molecule type" value="Genomic_DNA"/>
</dbReference>
<keyword evidence="10 13" id="KW-0067">ATP-binding</keyword>
<dbReference type="InterPro" id="IPR006070">
    <property type="entry name" value="Sua5-like_dom"/>
</dbReference>
<dbReference type="InterPro" id="IPR038385">
    <property type="entry name" value="Sua5/YwlC_C"/>
</dbReference>
<reference evidence="16 17" key="1">
    <citation type="journal article" date="2013" name="Genome Announc.">
        <title>Complete Genome Sequence of Glaciecola psychrophila Strain 170T.</title>
        <authorList>
            <person name="Yin J."/>
            <person name="Chen J."/>
            <person name="Liu G."/>
            <person name="Yu Y."/>
            <person name="Song L."/>
            <person name="Wang X."/>
            <person name="Qu X."/>
        </authorList>
    </citation>
    <scope>NUCLEOTIDE SEQUENCE [LARGE SCALE GENOMIC DNA]</scope>
    <source>
        <strain evidence="16 17">170</strain>
    </source>
</reference>
<dbReference type="STRING" id="1129794.C427_4287"/>
<dbReference type="PROSITE" id="PS51163">
    <property type="entry name" value="YRDC"/>
    <property type="match status" value="1"/>
</dbReference>
<dbReference type="AlphaFoldDB" id="K7A7U9"/>
<evidence type="ECO:0000256" key="4">
    <source>
        <dbReference type="ARBA" id="ARBA00015492"/>
    </source>
</evidence>
<gene>
    <name evidence="16" type="ORF">C427_4287</name>
</gene>
<dbReference type="GO" id="GO:0008033">
    <property type="term" value="P:tRNA processing"/>
    <property type="evidence" value="ECO:0007669"/>
    <property type="project" value="UniProtKB-KW"/>
</dbReference>
<dbReference type="OrthoDB" id="9814580at2"/>
<dbReference type="HOGENOM" id="CLU_031397_0_0_6"/>
<dbReference type="Pfam" id="PF03481">
    <property type="entry name" value="Sua5_C"/>
    <property type="match status" value="1"/>
</dbReference>
<dbReference type="PANTHER" id="PTHR17490:SF16">
    <property type="entry name" value="THREONYLCARBAMOYL-AMP SYNTHASE"/>
    <property type="match status" value="1"/>
</dbReference>
<feature type="binding site" evidence="14">
    <location>
        <position position="215"/>
    </location>
    <ligand>
        <name>ATP</name>
        <dbReference type="ChEBI" id="CHEBI:30616"/>
    </ligand>
</feature>
<sequence length="316" mass="34851">MKQAVSLLQKGECVALPTETVYGLAADASDINAVNKIFEAKGRPKNHPLIVHIPDISHLEKWAKAIPNTAYDLANLFWPGPLSLLLKKAEHVPYEITGGLDTIVLRVPAHPLFLDVLRKLNTGLAAPSANRYKHLSPTITKQVMQGLDGRIAAVLEGGACEHGLESTILDLVSEKPRILRAGPVTQQQLEAAMGQIIDIPKNHIEVVPGNVEAHYQPNTPLRMMSSEQLLTEIDRLKHTDCHFVVWSDAVIEQSKKTHVPSSQCSYLESDATSFGRKLYVTLYHVDQTRPTQIIVEKPPQSDAWAAVNDRLSRAAQ</sequence>
<feature type="binding site" evidence="14">
    <location>
        <position position="126"/>
    </location>
    <ligand>
        <name>L-threonine</name>
        <dbReference type="ChEBI" id="CHEBI:57926"/>
    </ligand>
</feature>
<feature type="binding site" evidence="14">
    <location>
        <position position="166"/>
    </location>
    <ligand>
        <name>L-threonine</name>
        <dbReference type="ChEBI" id="CHEBI:57926"/>
    </ligand>
</feature>
<dbReference type="InterPro" id="IPR005145">
    <property type="entry name" value="Sua5_C"/>
</dbReference>
<protein>
    <recommendedName>
        <fullName evidence="4 13">Threonylcarbamoyl-AMP synthase</fullName>
        <shortName evidence="13">TC-AMP synthase</shortName>
        <ecNumber evidence="3 13">2.7.7.87</ecNumber>
    </recommendedName>
    <alternativeName>
        <fullName evidence="11 13">L-threonylcarbamoyladenylate synthase</fullName>
    </alternativeName>
</protein>
<keyword evidence="9 13" id="KW-0547">Nucleotide-binding</keyword>
<feature type="binding site" evidence="14">
    <location>
        <position position="128"/>
    </location>
    <ligand>
        <name>ATP</name>
        <dbReference type="ChEBI" id="CHEBI:30616"/>
    </ligand>
</feature>
<feature type="binding site" evidence="14">
    <location>
        <position position="52"/>
    </location>
    <ligand>
        <name>L-threonine</name>
        <dbReference type="ChEBI" id="CHEBI:57926"/>
    </ligand>
</feature>
<dbReference type="NCBIfam" id="TIGR00057">
    <property type="entry name" value="L-threonylcarbamoyladenylate synthase"/>
    <property type="match status" value="1"/>
</dbReference>
<dbReference type="InterPro" id="IPR017945">
    <property type="entry name" value="DHBP_synth_RibB-like_a/b_dom"/>
</dbReference>
<evidence type="ECO:0000256" key="9">
    <source>
        <dbReference type="ARBA" id="ARBA00022741"/>
    </source>
</evidence>
<dbReference type="GO" id="GO:0061710">
    <property type="term" value="F:L-threonylcarbamoyladenylate synthase"/>
    <property type="evidence" value="ECO:0007669"/>
    <property type="project" value="UniProtKB-EC"/>
</dbReference>
<dbReference type="SUPFAM" id="SSF55821">
    <property type="entry name" value="YrdC/RibB"/>
    <property type="match status" value="1"/>
</dbReference>